<name>C0EDL9_9FIRM</name>
<protein>
    <submittedName>
        <fullName evidence="1">Uncharacterized protein</fullName>
    </submittedName>
</protein>
<comment type="caution">
    <text evidence="1">The sequence shown here is derived from an EMBL/GenBank/DDBJ whole genome shotgun (WGS) entry which is preliminary data.</text>
</comment>
<reference evidence="1 2" key="2">
    <citation type="submission" date="2009-02" db="EMBL/GenBank/DDBJ databases">
        <title>Draft genome sequence of Clostridium methylpentosum (DSM 5476).</title>
        <authorList>
            <person name="Sudarsanam P."/>
            <person name="Ley R."/>
            <person name="Guruge J."/>
            <person name="Turnbaugh P.J."/>
            <person name="Mahowald M."/>
            <person name="Liep D."/>
            <person name="Gordon J."/>
        </authorList>
    </citation>
    <scope>NUCLEOTIDE SEQUENCE [LARGE SCALE GENOMIC DNA]</scope>
    <source>
        <strain evidence="1 2">DSM 5476</strain>
    </source>
</reference>
<dbReference type="EMBL" id="ACEC01000064">
    <property type="protein sequence ID" value="EEG30426.1"/>
    <property type="molecule type" value="Genomic_DNA"/>
</dbReference>
<organism evidence="1 2">
    <name type="scientific">[Clostridium] methylpentosum DSM 5476</name>
    <dbReference type="NCBI Taxonomy" id="537013"/>
    <lineage>
        <taxon>Bacteria</taxon>
        <taxon>Bacillati</taxon>
        <taxon>Bacillota</taxon>
        <taxon>Clostridia</taxon>
        <taxon>Eubacteriales</taxon>
        <taxon>Oscillospiraceae</taxon>
        <taxon>Oscillospiraceae incertae sedis</taxon>
    </lineage>
</organism>
<accession>C0EDL9</accession>
<reference evidence="1 2" key="1">
    <citation type="submission" date="2009-01" db="EMBL/GenBank/DDBJ databases">
        <authorList>
            <person name="Fulton L."/>
            <person name="Clifton S."/>
            <person name="Fulton B."/>
            <person name="Xu J."/>
            <person name="Minx P."/>
            <person name="Pepin K.H."/>
            <person name="Johnson M."/>
            <person name="Bhonagiri V."/>
            <person name="Nash W.E."/>
            <person name="Mardis E.R."/>
            <person name="Wilson R.K."/>
        </authorList>
    </citation>
    <scope>NUCLEOTIDE SEQUENCE [LARGE SCALE GENOMIC DNA]</scope>
    <source>
        <strain evidence="1 2">DSM 5476</strain>
    </source>
</reference>
<evidence type="ECO:0000313" key="2">
    <source>
        <dbReference type="Proteomes" id="UP000003340"/>
    </source>
</evidence>
<dbReference type="AlphaFoldDB" id="C0EDL9"/>
<sequence length="91" mass="10341">MVNLVDVDFDTARKPVTNCSRSLCGFVFPNYLFSTSLIPKQFFNLQTASGVRNSKATSRDPCEAIAHRGFCIQFRQGCSRKSIKRRRCNCQ</sequence>
<proteinExistence type="predicted"/>
<gene>
    <name evidence="1" type="ORF">CLOSTMETH_01947</name>
</gene>
<evidence type="ECO:0000313" key="1">
    <source>
        <dbReference type="EMBL" id="EEG30426.1"/>
    </source>
</evidence>
<dbReference type="HOGENOM" id="CLU_2421774_0_0_9"/>
<dbReference type="Proteomes" id="UP000003340">
    <property type="component" value="Unassembled WGS sequence"/>
</dbReference>
<keyword evidence="2" id="KW-1185">Reference proteome</keyword>